<evidence type="ECO:0000313" key="3">
    <source>
        <dbReference type="Proteomes" id="UP001500742"/>
    </source>
</evidence>
<evidence type="ECO:0000313" key="2">
    <source>
        <dbReference type="EMBL" id="GAA3988606.1"/>
    </source>
</evidence>
<feature type="chain" id="PRO_5046455725" description="Lipoprotein" evidence="1">
    <location>
        <begin position="20"/>
        <end position="121"/>
    </location>
</feature>
<protein>
    <recommendedName>
        <fullName evidence="4">Lipoprotein</fullName>
    </recommendedName>
</protein>
<gene>
    <name evidence="2" type="ORF">GCM10022210_46960</name>
</gene>
<sequence length="121" mass="13238">MKKIHYLIAMAGIILLATACRFGGRHTTIIENANGNTVKIEYRGQIYFTEDGTGIKFITPHGSVKYSHNDDDLVAENDNGRIIYEINGGGKQTQLDEGGKAFLASAVREMIKRGHNADGGR</sequence>
<feature type="signal peptide" evidence="1">
    <location>
        <begin position="1"/>
        <end position="19"/>
    </location>
</feature>
<keyword evidence="1" id="KW-0732">Signal</keyword>
<dbReference type="Proteomes" id="UP001500742">
    <property type="component" value="Unassembled WGS sequence"/>
</dbReference>
<proteinExistence type="predicted"/>
<comment type="caution">
    <text evidence="2">The sequence shown here is derived from an EMBL/GenBank/DDBJ whole genome shotgun (WGS) entry which is preliminary data.</text>
</comment>
<evidence type="ECO:0000256" key="1">
    <source>
        <dbReference type="SAM" id="SignalP"/>
    </source>
</evidence>
<keyword evidence="3" id="KW-1185">Reference proteome</keyword>
<dbReference type="PROSITE" id="PS51257">
    <property type="entry name" value="PROKAR_LIPOPROTEIN"/>
    <property type="match status" value="1"/>
</dbReference>
<reference evidence="3" key="1">
    <citation type="journal article" date="2019" name="Int. J. Syst. Evol. Microbiol.">
        <title>The Global Catalogue of Microorganisms (GCM) 10K type strain sequencing project: providing services to taxonomists for standard genome sequencing and annotation.</title>
        <authorList>
            <consortium name="The Broad Institute Genomics Platform"/>
            <consortium name="The Broad Institute Genome Sequencing Center for Infectious Disease"/>
            <person name="Wu L."/>
            <person name="Ma J."/>
        </authorList>
    </citation>
    <scope>NUCLEOTIDE SEQUENCE [LARGE SCALE GENOMIC DNA]</scope>
    <source>
        <strain evidence="3">JCM 16601</strain>
    </source>
</reference>
<dbReference type="EMBL" id="BAAAZC010000030">
    <property type="protein sequence ID" value="GAA3988606.1"/>
    <property type="molecule type" value="Genomic_DNA"/>
</dbReference>
<dbReference type="RefSeq" id="WP_259093028.1">
    <property type="nucleotide sequence ID" value="NZ_BAAAZC010000030.1"/>
</dbReference>
<organism evidence="2 3">
    <name type="scientific">Mucilaginibacter dorajii</name>
    <dbReference type="NCBI Taxonomy" id="692994"/>
    <lineage>
        <taxon>Bacteria</taxon>
        <taxon>Pseudomonadati</taxon>
        <taxon>Bacteroidota</taxon>
        <taxon>Sphingobacteriia</taxon>
        <taxon>Sphingobacteriales</taxon>
        <taxon>Sphingobacteriaceae</taxon>
        <taxon>Mucilaginibacter</taxon>
    </lineage>
</organism>
<evidence type="ECO:0008006" key="4">
    <source>
        <dbReference type="Google" id="ProtNLM"/>
    </source>
</evidence>
<name>A0ABP7QVC0_9SPHI</name>
<accession>A0ABP7QVC0</accession>